<reference evidence="10 11" key="1">
    <citation type="submission" date="2018-07" db="EMBL/GenBank/DDBJ databases">
        <title>High-quality-draft genome sequence of Gaiella occulta.</title>
        <authorList>
            <person name="Severino R."/>
            <person name="Froufe H.J.C."/>
            <person name="Rainey F.A."/>
            <person name="Barroso C."/>
            <person name="Albuquerque L."/>
            <person name="Lobo-Da-Cunha A."/>
            <person name="Da Costa M.S."/>
            <person name="Egas C."/>
        </authorList>
    </citation>
    <scope>NUCLEOTIDE SEQUENCE [LARGE SCALE GENOMIC DNA]</scope>
    <source>
        <strain evidence="10 11">F2-233</strain>
    </source>
</reference>
<keyword evidence="8" id="KW-0472">Membrane</keyword>
<dbReference type="Gene3D" id="3.40.50.300">
    <property type="entry name" value="P-loop containing nucleotide triphosphate hydrolases"/>
    <property type="match status" value="2"/>
</dbReference>
<gene>
    <name evidence="10" type="ORF">Gocc_3069</name>
</gene>
<evidence type="ECO:0000256" key="2">
    <source>
        <dbReference type="ARBA" id="ARBA00022448"/>
    </source>
</evidence>
<dbReference type="SUPFAM" id="SSF52540">
    <property type="entry name" value="P-loop containing nucleoside triphosphate hydrolases"/>
    <property type="match status" value="2"/>
</dbReference>
<dbReference type="PROSITE" id="PS00211">
    <property type="entry name" value="ABC_TRANSPORTER_1"/>
    <property type="match status" value="1"/>
</dbReference>
<dbReference type="PROSITE" id="PS50893">
    <property type="entry name" value="ABC_TRANSPORTER_2"/>
    <property type="match status" value="2"/>
</dbReference>
<dbReference type="InterPro" id="IPR003439">
    <property type="entry name" value="ABC_transporter-like_ATP-bd"/>
</dbReference>
<dbReference type="Pfam" id="PF00005">
    <property type="entry name" value="ABC_tran"/>
    <property type="match status" value="2"/>
</dbReference>
<evidence type="ECO:0000256" key="7">
    <source>
        <dbReference type="ARBA" id="ARBA00022967"/>
    </source>
</evidence>
<evidence type="ECO:0000256" key="6">
    <source>
        <dbReference type="ARBA" id="ARBA00022840"/>
    </source>
</evidence>
<keyword evidence="6" id="KW-0067">ATP-binding</keyword>
<dbReference type="GO" id="GO:0005886">
    <property type="term" value="C:plasma membrane"/>
    <property type="evidence" value="ECO:0007669"/>
    <property type="project" value="UniProtKB-SubCell"/>
</dbReference>
<keyword evidence="2" id="KW-0813">Transport</keyword>
<evidence type="ECO:0000313" key="10">
    <source>
        <dbReference type="EMBL" id="RDI73204.1"/>
    </source>
</evidence>
<evidence type="ECO:0000256" key="8">
    <source>
        <dbReference type="ARBA" id="ARBA00023136"/>
    </source>
</evidence>
<dbReference type="PANTHER" id="PTHR43790">
    <property type="entry name" value="CARBOHYDRATE TRANSPORT ATP-BINDING PROTEIN MG119-RELATED"/>
    <property type="match status" value="1"/>
</dbReference>
<dbReference type="EMBL" id="QQZY01000012">
    <property type="protein sequence ID" value="RDI73204.1"/>
    <property type="molecule type" value="Genomic_DNA"/>
</dbReference>
<dbReference type="OrthoDB" id="3311037at2"/>
<name>A0A7M2YTI2_9ACTN</name>
<dbReference type="Proteomes" id="UP000254134">
    <property type="component" value="Unassembled WGS sequence"/>
</dbReference>
<dbReference type="FunFam" id="3.40.50.300:FF:000127">
    <property type="entry name" value="Ribose import ATP-binding protein RbsA"/>
    <property type="match status" value="1"/>
</dbReference>
<keyword evidence="3" id="KW-1003">Cell membrane</keyword>
<organism evidence="10 11">
    <name type="scientific">Gaiella occulta</name>
    <dbReference type="NCBI Taxonomy" id="1002870"/>
    <lineage>
        <taxon>Bacteria</taxon>
        <taxon>Bacillati</taxon>
        <taxon>Actinomycetota</taxon>
        <taxon>Thermoleophilia</taxon>
        <taxon>Gaiellales</taxon>
        <taxon>Gaiellaceae</taxon>
        <taxon>Gaiella</taxon>
    </lineage>
</organism>
<dbReference type="AlphaFoldDB" id="A0A7M2YTI2"/>
<evidence type="ECO:0000256" key="1">
    <source>
        <dbReference type="ARBA" id="ARBA00004202"/>
    </source>
</evidence>
<dbReference type="InterPro" id="IPR003593">
    <property type="entry name" value="AAA+_ATPase"/>
</dbReference>
<dbReference type="SMART" id="SM00382">
    <property type="entry name" value="AAA"/>
    <property type="match status" value="2"/>
</dbReference>
<dbReference type="GO" id="GO:0005524">
    <property type="term" value="F:ATP binding"/>
    <property type="evidence" value="ECO:0007669"/>
    <property type="project" value="UniProtKB-KW"/>
</dbReference>
<dbReference type="PANTHER" id="PTHR43790:SF9">
    <property type="entry name" value="GALACTOFURANOSE TRANSPORTER ATP-BINDING PROTEIN YTFR"/>
    <property type="match status" value="1"/>
</dbReference>
<evidence type="ECO:0000256" key="4">
    <source>
        <dbReference type="ARBA" id="ARBA00022737"/>
    </source>
</evidence>
<dbReference type="RefSeq" id="WP_114797449.1">
    <property type="nucleotide sequence ID" value="NZ_QQZY01000012.1"/>
</dbReference>
<protein>
    <submittedName>
        <fullName evidence="10">ABC-type sugar transport system ATPase component</fullName>
    </submittedName>
</protein>
<dbReference type="InterPro" id="IPR050107">
    <property type="entry name" value="ABC_carbohydrate_import_ATPase"/>
</dbReference>
<keyword evidence="7" id="KW-1278">Translocase</keyword>
<dbReference type="InterPro" id="IPR027417">
    <property type="entry name" value="P-loop_NTPase"/>
</dbReference>
<evidence type="ECO:0000256" key="5">
    <source>
        <dbReference type="ARBA" id="ARBA00022741"/>
    </source>
</evidence>
<keyword evidence="11" id="KW-1185">Reference proteome</keyword>
<sequence>MTGTAHTPPILLAEGMHKRYGGVHALRGATLSIRPAEIHALLGENGSGKSTMLKILSGQLQPDAGRIHFAGSQTSFRNPTDALRQGIATVTQETTLVPDLSIAENVFLGHRMALRGRFIDWRTTGARARAAIERLGVDLDSSLPVRRLRPDQQQMVEIARALSIDARVLILDEPTSSLTDDEVESLFRVVRNLRKDGVSTIFVSHRLDEVLELADRVSVLRDGHSVGEGAITELNRARLIQMMVGRDLEEEALADGRSAAEIVSTPTLRVRGLTLRSFFADVDLDVGAGEIVGLAGLVGAGRSELLEAIFGLRSPNTGTVEVEGNVRPFRSPRHAIRSRLGFVPADRKTQGLVLGMSVHKNLLMASTSRVPRLTYPRPARETKTVSDSIAALQIKTHSPAVPVSTLSGGNQQKVVLGKWLASDPSLLMLDEPTRGVDVGAKAEIYRLLRTAANNGIGVLVSSSETPELRLLCDRIAVMFRGRIVAWLSRDEATEARIAYFAGGHQ</sequence>
<comment type="caution">
    <text evidence="10">The sequence shown here is derived from an EMBL/GenBank/DDBJ whole genome shotgun (WGS) entry which is preliminary data.</text>
</comment>
<dbReference type="InterPro" id="IPR017871">
    <property type="entry name" value="ABC_transporter-like_CS"/>
</dbReference>
<dbReference type="CDD" id="cd03215">
    <property type="entry name" value="ABC_Carb_Monos_II"/>
    <property type="match status" value="1"/>
</dbReference>
<evidence type="ECO:0000313" key="11">
    <source>
        <dbReference type="Proteomes" id="UP000254134"/>
    </source>
</evidence>
<keyword evidence="10" id="KW-0762">Sugar transport</keyword>
<proteinExistence type="predicted"/>
<comment type="subcellular location">
    <subcellularLocation>
        <location evidence="1">Cell membrane</location>
        <topology evidence="1">Peripheral membrane protein</topology>
    </subcellularLocation>
</comment>
<evidence type="ECO:0000259" key="9">
    <source>
        <dbReference type="PROSITE" id="PS50893"/>
    </source>
</evidence>
<feature type="domain" description="ABC transporter" evidence="9">
    <location>
        <begin position="263"/>
        <end position="505"/>
    </location>
</feature>
<evidence type="ECO:0000256" key="3">
    <source>
        <dbReference type="ARBA" id="ARBA00022475"/>
    </source>
</evidence>
<feature type="domain" description="ABC transporter" evidence="9">
    <location>
        <begin position="11"/>
        <end position="247"/>
    </location>
</feature>
<dbReference type="GO" id="GO:0016887">
    <property type="term" value="F:ATP hydrolysis activity"/>
    <property type="evidence" value="ECO:0007669"/>
    <property type="project" value="InterPro"/>
</dbReference>
<accession>A0A7M2YTI2</accession>
<keyword evidence="4" id="KW-0677">Repeat</keyword>
<dbReference type="CDD" id="cd03216">
    <property type="entry name" value="ABC_Carb_Monos_I"/>
    <property type="match status" value="1"/>
</dbReference>
<reference evidence="11" key="2">
    <citation type="journal article" date="2019" name="MicrobiologyOpen">
        <title>High-quality draft genome sequence of Gaiella occulta isolated from a 150 meter deep mineral water borehole and comparison with the genome sequences of other deep-branching lineages of the phylum Actinobacteria.</title>
        <authorList>
            <person name="Severino R."/>
            <person name="Froufe H.J.C."/>
            <person name="Barroso C."/>
            <person name="Albuquerque L."/>
            <person name="Lobo-da-Cunha A."/>
            <person name="da Costa M.S."/>
            <person name="Egas C."/>
        </authorList>
    </citation>
    <scope>NUCLEOTIDE SEQUENCE [LARGE SCALE GENOMIC DNA]</scope>
    <source>
        <strain evidence="11">F2-233</strain>
    </source>
</reference>
<keyword evidence="5" id="KW-0547">Nucleotide-binding</keyword>